<protein>
    <submittedName>
        <fullName evidence="2">Uncharacterized protein</fullName>
    </submittedName>
</protein>
<reference evidence="2 3" key="1">
    <citation type="submission" date="2024-05" db="EMBL/GenBank/DDBJ databases">
        <title>Genome sequencing and assembly of Indian major carp, Cirrhinus mrigala (Hamilton, 1822).</title>
        <authorList>
            <person name="Mohindra V."/>
            <person name="Chowdhury L.M."/>
            <person name="Lal K."/>
            <person name="Jena J.K."/>
        </authorList>
    </citation>
    <scope>NUCLEOTIDE SEQUENCE [LARGE SCALE GENOMIC DNA]</scope>
    <source>
        <strain evidence="2">CM1030</strain>
        <tissue evidence="2">Blood</tissue>
    </source>
</reference>
<feature type="region of interest" description="Disordered" evidence="1">
    <location>
        <begin position="152"/>
        <end position="180"/>
    </location>
</feature>
<feature type="compositionally biased region" description="Basic residues" evidence="1">
    <location>
        <begin position="169"/>
        <end position="180"/>
    </location>
</feature>
<name>A0ABD0PBP6_CIRMR</name>
<organism evidence="2 3">
    <name type="scientific">Cirrhinus mrigala</name>
    <name type="common">Mrigala</name>
    <dbReference type="NCBI Taxonomy" id="683832"/>
    <lineage>
        <taxon>Eukaryota</taxon>
        <taxon>Metazoa</taxon>
        <taxon>Chordata</taxon>
        <taxon>Craniata</taxon>
        <taxon>Vertebrata</taxon>
        <taxon>Euteleostomi</taxon>
        <taxon>Actinopterygii</taxon>
        <taxon>Neopterygii</taxon>
        <taxon>Teleostei</taxon>
        <taxon>Ostariophysi</taxon>
        <taxon>Cypriniformes</taxon>
        <taxon>Cyprinidae</taxon>
        <taxon>Labeoninae</taxon>
        <taxon>Labeonini</taxon>
        <taxon>Cirrhinus</taxon>
    </lineage>
</organism>
<dbReference type="EMBL" id="JAMKFB020000017">
    <property type="protein sequence ID" value="KAL0170493.1"/>
    <property type="molecule type" value="Genomic_DNA"/>
</dbReference>
<feature type="non-terminal residue" evidence="2">
    <location>
        <position position="180"/>
    </location>
</feature>
<feature type="non-terminal residue" evidence="2">
    <location>
        <position position="1"/>
    </location>
</feature>
<gene>
    <name evidence="2" type="ORF">M9458_035089</name>
</gene>
<comment type="caution">
    <text evidence="2">The sequence shown here is derived from an EMBL/GenBank/DDBJ whole genome shotgun (WGS) entry which is preliminary data.</text>
</comment>
<sequence length="180" mass="21047">QFESFLFSEARAESFKDFSPTEPNSRHMSTSAPELWGFVKKLLIISHGQATVERGFSINKEVETCNMDEETVVAQRLICDHVRVYGAVTQVPLTKEYRMYLDEEKRKKTKDEQMTKRKIAEDELEVLRKKRRNIHCVCETLEKDADSFAEKAESTTGTKMAELITKSNTLRRRYKEKREE</sequence>
<evidence type="ECO:0000313" key="2">
    <source>
        <dbReference type="EMBL" id="KAL0170493.1"/>
    </source>
</evidence>
<accession>A0ABD0PBP6</accession>
<proteinExistence type="predicted"/>
<dbReference type="Proteomes" id="UP001529510">
    <property type="component" value="Unassembled WGS sequence"/>
</dbReference>
<evidence type="ECO:0000256" key="1">
    <source>
        <dbReference type="SAM" id="MobiDB-lite"/>
    </source>
</evidence>
<dbReference type="AlphaFoldDB" id="A0ABD0PBP6"/>
<evidence type="ECO:0000313" key="3">
    <source>
        <dbReference type="Proteomes" id="UP001529510"/>
    </source>
</evidence>
<keyword evidence="3" id="KW-1185">Reference proteome</keyword>